<dbReference type="PANTHER" id="PTHR43409">
    <property type="entry name" value="ANAEROBIC MAGNESIUM-PROTOPORPHYRIN IX MONOMETHYL ESTER CYCLASE-RELATED"/>
    <property type="match status" value="1"/>
</dbReference>
<dbReference type="GO" id="GO:0003824">
    <property type="term" value="F:catalytic activity"/>
    <property type="evidence" value="ECO:0007669"/>
    <property type="project" value="InterPro"/>
</dbReference>
<dbReference type="EMBL" id="APJX01000014">
    <property type="protein sequence ID" value="EMS77564.1"/>
    <property type="molecule type" value="Genomic_DNA"/>
</dbReference>
<evidence type="ECO:0000259" key="6">
    <source>
        <dbReference type="PROSITE" id="PS51918"/>
    </source>
</evidence>
<dbReference type="PANTHER" id="PTHR43409:SF4">
    <property type="entry name" value="RADICAL SAM SUPERFAMILY PROTEIN"/>
    <property type="match status" value="1"/>
</dbReference>
<dbReference type="GO" id="GO:0051536">
    <property type="term" value="F:iron-sulfur cluster binding"/>
    <property type="evidence" value="ECO:0007669"/>
    <property type="project" value="UniProtKB-KW"/>
</dbReference>
<organism evidence="7 8">
    <name type="scientific">Desulfotignum phosphitoxidans DSM 13687</name>
    <dbReference type="NCBI Taxonomy" id="1286635"/>
    <lineage>
        <taxon>Bacteria</taxon>
        <taxon>Pseudomonadati</taxon>
        <taxon>Thermodesulfobacteriota</taxon>
        <taxon>Desulfobacteria</taxon>
        <taxon>Desulfobacterales</taxon>
        <taxon>Desulfobacteraceae</taxon>
        <taxon>Desulfotignum</taxon>
    </lineage>
</organism>
<dbReference type="Proteomes" id="UP000014216">
    <property type="component" value="Unassembled WGS sequence"/>
</dbReference>
<dbReference type="SFLD" id="SFLDS00029">
    <property type="entry name" value="Radical_SAM"/>
    <property type="match status" value="1"/>
</dbReference>
<dbReference type="GO" id="GO:0046872">
    <property type="term" value="F:metal ion binding"/>
    <property type="evidence" value="ECO:0007669"/>
    <property type="project" value="UniProtKB-KW"/>
</dbReference>
<keyword evidence="3" id="KW-0479">Metal-binding</keyword>
<evidence type="ECO:0000256" key="2">
    <source>
        <dbReference type="ARBA" id="ARBA00022691"/>
    </source>
</evidence>
<dbReference type="InterPro" id="IPR007197">
    <property type="entry name" value="rSAM"/>
</dbReference>
<evidence type="ECO:0000313" key="8">
    <source>
        <dbReference type="Proteomes" id="UP000014216"/>
    </source>
</evidence>
<name>S0FWP8_9BACT</name>
<dbReference type="SFLD" id="SFLDG01095">
    <property type="entry name" value="Uncharacterised_Radical_SAM_Su"/>
    <property type="match status" value="1"/>
</dbReference>
<gene>
    <name evidence="7" type="ORF">Dpo_14c00480</name>
</gene>
<dbReference type="CDD" id="cd01335">
    <property type="entry name" value="Radical_SAM"/>
    <property type="match status" value="1"/>
</dbReference>
<dbReference type="InterPro" id="IPR058240">
    <property type="entry name" value="rSAM_sf"/>
</dbReference>
<sequence>MTLDQYRFETGMYRPPSEGGSASLLVRFTRNCPWNHCAFCSMYKTEKFSLRTVEEIKADIDAMAALTEKMKTLSEAAGGPSGAVTRDGVLALLNKEPALEQHPGLAMLVHWLMAGAKTAFIQDANSLIMKTPDLVAALTYLKTTFPHIRRITTYARARTAAQKPAQDLEAIRRAGLDRLHLGLETGDDELLKFIKKGVTSDGQIKGGQKAVAAGFQVSEYWMPGLGGKEKTLDHARNTARVLNAINPHYIRSRPFRAIPGTPLHQMVKDGKVTLLSANEQLAELQVMIRDLEVTGKVCFDHAMNHWQRPGGGLLLSHDYEGYQFPEEKPRLLALIEQGLAYDQPAPSLGHF</sequence>
<dbReference type="PROSITE" id="PS51918">
    <property type="entry name" value="RADICAL_SAM"/>
    <property type="match status" value="1"/>
</dbReference>
<evidence type="ECO:0000313" key="7">
    <source>
        <dbReference type="EMBL" id="EMS77564.1"/>
    </source>
</evidence>
<accession>S0FWP8</accession>
<feature type="domain" description="Radical SAM core" evidence="6">
    <location>
        <begin position="18"/>
        <end position="296"/>
    </location>
</feature>
<comment type="caution">
    <text evidence="7">The sequence shown here is derived from an EMBL/GenBank/DDBJ whole genome shotgun (WGS) entry which is preliminary data.</text>
</comment>
<keyword evidence="5" id="KW-0411">Iron-sulfur</keyword>
<dbReference type="Gene3D" id="3.20.20.70">
    <property type="entry name" value="Aldolase class I"/>
    <property type="match status" value="1"/>
</dbReference>
<keyword evidence="4" id="KW-0408">Iron</keyword>
<dbReference type="InterPro" id="IPR006638">
    <property type="entry name" value="Elp3/MiaA/NifB-like_rSAM"/>
</dbReference>
<protein>
    <submittedName>
        <fullName evidence="7">Radical SAM domain-containing protein</fullName>
    </submittedName>
</protein>
<reference evidence="7 8" key="1">
    <citation type="journal article" date="2013" name="Genome Announc.">
        <title>Draft Genome Sequence of Desulfotignum phosphitoxidans DSM 13687 Strain FiPS-3.</title>
        <authorList>
            <person name="Poehlein A."/>
            <person name="Daniel R."/>
            <person name="Simeonova D.D."/>
        </authorList>
    </citation>
    <scope>NUCLEOTIDE SEQUENCE [LARGE SCALE GENOMIC DNA]</scope>
    <source>
        <strain evidence="7 8">DSM 13687</strain>
    </source>
</reference>
<evidence type="ECO:0000256" key="3">
    <source>
        <dbReference type="ARBA" id="ARBA00022723"/>
    </source>
</evidence>
<evidence type="ECO:0000256" key="4">
    <source>
        <dbReference type="ARBA" id="ARBA00023004"/>
    </source>
</evidence>
<dbReference type="RefSeq" id="WP_006968461.1">
    <property type="nucleotide sequence ID" value="NZ_APJX01000014.1"/>
</dbReference>
<dbReference type="AlphaFoldDB" id="S0FWP8"/>
<dbReference type="OrthoDB" id="5470216at2"/>
<evidence type="ECO:0000256" key="1">
    <source>
        <dbReference type="ARBA" id="ARBA00001966"/>
    </source>
</evidence>
<dbReference type="Pfam" id="PF04055">
    <property type="entry name" value="Radical_SAM"/>
    <property type="match status" value="1"/>
</dbReference>
<keyword evidence="8" id="KW-1185">Reference proteome</keyword>
<comment type="cofactor">
    <cofactor evidence="1">
        <name>[4Fe-4S] cluster</name>
        <dbReference type="ChEBI" id="CHEBI:49883"/>
    </cofactor>
</comment>
<dbReference type="PATRIC" id="fig|1286635.3.peg.4489"/>
<keyword evidence="2" id="KW-0949">S-adenosyl-L-methionine</keyword>
<dbReference type="InterPro" id="IPR013785">
    <property type="entry name" value="Aldolase_TIM"/>
</dbReference>
<dbReference type="SMART" id="SM00729">
    <property type="entry name" value="Elp3"/>
    <property type="match status" value="1"/>
</dbReference>
<dbReference type="InterPro" id="IPR051198">
    <property type="entry name" value="BchE-like"/>
</dbReference>
<evidence type="ECO:0000256" key="5">
    <source>
        <dbReference type="ARBA" id="ARBA00023014"/>
    </source>
</evidence>
<proteinExistence type="predicted"/>
<dbReference type="SUPFAM" id="SSF102114">
    <property type="entry name" value="Radical SAM enzymes"/>
    <property type="match status" value="2"/>
</dbReference>